<dbReference type="AlphaFoldDB" id="A0A0C9VCP3"/>
<dbReference type="Proteomes" id="UP000054279">
    <property type="component" value="Unassembled WGS sequence"/>
</dbReference>
<dbReference type="HOGENOM" id="CLU_1897526_0_0_1"/>
<evidence type="ECO:0000313" key="2">
    <source>
        <dbReference type="Proteomes" id="UP000054279"/>
    </source>
</evidence>
<sequence length="134" mass="15060">MDDLHIFSDGSGIEGNIGAVAIALPTHDQLPHQLGTDDEDTVFEALNSFLKKCKASQMALCPHCKKPETITHYLLHCRKYHLQQHILKAKAGKVANSVPRLLNDPKNPHCTLCYIAAMRRFRNYTDVAIDDDHK</sequence>
<evidence type="ECO:0000313" key="1">
    <source>
        <dbReference type="EMBL" id="KIJ35126.1"/>
    </source>
</evidence>
<organism evidence="1 2">
    <name type="scientific">Sphaerobolus stellatus (strain SS14)</name>
    <dbReference type="NCBI Taxonomy" id="990650"/>
    <lineage>
        <taxon>Eukaryota</taxon>
        <taxon>Fungi</taxon>
        <taxon>Dikarya</taxon>
        <taxon>Basidiomycota</taxon>
        <taxon>Agaricomycotina</taxon>
        <taxon>Agaricomycetes</taxon>
        <taxon>Phallomycetidae</taxon>
        <taxon>Geastrales</taxon>
        <taxon>Sphaerobolaceae</taxon>
        <taxon>Sphaerobolus</taxon>
    </lineage>
</organism>
<name>A0A0C9VCP3_SPHS4</name>
<keyword evidence="2" id="KW-1185">Reference proteome</keyword>
<protein>
    <submittedName>
        <fullName evidence="1">Uncharacterized protein</fullName>
    </submittedName>
</protein>
<dbReference type="OrthoDB" id="3044497at2759"/>
<accession>A0A0C9VCP3</accession>
<proteinExistence type="predicted"/>
<gene>
    <name evidence="1" type="ORF">M422DRAFT_262686</name>
</gene>
<dbReference type="EMBL" id="KN837192">
    <property type="protein sequence ID" value="KIJ35126.1"/>
    <property type="molecule type" value="Genomic_DNA"/>
</dbReference>
<reference evidence="1 2" key="1">
    <citation type="submission" date="2014-06" db="EMBL/GenBank/DDBJ databases">
        <title>Evolutionary Origins and Diversification of the Mycorrhizal Mutualists.</title>
        <authorList>
            <consortium name="DOE Joint Genome Institute"/>
            <consortium name="Mycorrhizal Genomics Consortium"/>
            <person name="Kohler A."/>
            <person name="Kuo A."/>
            <person name="Nagy L.G."/>
            <person name="Floudas D."/>
            <person name="Copeland A."/>
            <person name="Barry K.W."/>
            <person name="Cichocki N."/>
            <person name="Veneault-Fourrey C."/>
            <person name="LaButti K."/>
            <person name="Lindquist E.A."/>
            <person name="Lipzen A."/>
            <person name="Lundell T."/>
            <person name="Morin E."/>
            <person name="Murat C."/>
            <person name="Riley R."/>
            <person name="Ohm R."/>
            <person name="Sun H."/>
            <person name="Tunlid A."/>
            <person name="Henrissat B."/>
            <person name="Grigoriev I.V."/>
            <person name="Hibbett D.S."/>
            <person name="Martin F."/>
        </authorList>
    </citation>
    <scope>NUCLEOTIDE SEQUENCE [LARGE SCALE GENOMIC DNA]</scope>
    <source>
        <strain evidence="1 2">SS14</strain>
    </source>
</reference>